<dbReference type="GO" id="GO:0000287">
    <property type="term" value="F:magnesium ion binding"/>
    <property type="evidence" value="ECO:0007669"/>
    <property type="project" value="InterPro"/>
</dbReference>
<dbReference type="Gene3D" id="3.90.470.20">
    <property type="entry name" value="4'-phosphopantetheinyl transferase domain"/>
    <property type="match status" value="2"/>
</dbReference>
<dbReference type="InterPro" id="IPR037143">
    <property type="entry name" value="4-PPantetheinyl_Trfase_dom_sf"/>
</dbReference>
<dbReference type="Proteomes" id="UP000663722">
    <property type="component" value="Chromosome"/>
</dbReference>
<evidence type="ECO:0000313" key="4">
    <source>
        <dbReference type="Proteomes" id="UP000663722"/>
    </source>
</evidence>
<sequence length="207" mass="23499">MIQPNETKTIYPVILTVPLKDRDLRGRSKVSSLSRHARHALKISAEKSGYELKQTNDLLKDEHGAPLPVDGKYWSVTHKPEYVGGVIASGRIGIDIEKIRPCSALLFKRIADDSEWGLTDAESFKLFFRYWTSKEAVLKASGTGIKGLPKCKVTQITDDHHLIIEYSDKKWLIEHFYFDGHIASVVKNIYDINQMLSETGSVEWKLI</sequence>
<name>A0A975BT12_9BACT</name>
<organism evidence="3 4">
    <name type="scientific">Desulfonema magnum</name>
    <dbReference type="NCBI Taxonomy" id="45655"/>
    <lineage>
        <taxon>Bacteria</taxon>
        <taxon>Pseudomonadati</taxon>
        <taxon>Thermodesulfobacteriota</taxon>
        <taxon>Desulfobacteria</taxon>
        <taxon>Desulfobacterales</taxon>
        <taxon>Desulfococcaceae</taxon>
        <taxon>Desulfonema</taxon>
    </lineage>
</organism>
<dbReference type="GO" id="GO:0008897">
    <property type="term" value="F:holo-[acyl-carrier-protein] synthase activity"/>
    <property type="evidence" value="ECO:0007669"/>
    <property type="project" value="InterPro"/>
</dbReference>
<proteinExistence type="predicted"/>
<keyword evidence="1 3" id="KW-0808">Transferase</keyword>
<dbReference type="KEGG" id="dmm:dnm_071800"/>
<dbReference type="InterPro" id="IPR008278">
    <property type="entry name" value="4-PPantetheinyl_Trfase_dom"/>
</dbReference>
<feature type="domain" description="4'-phosphopantetheinyl transferase" evidence="2">
    <location>
        <begin position="91"/>
        <end position="183"/>
    </location>
</feature>
<dbReference type="EMBL" id="CP061800">
    <property type="protein sequence ID" value="QTA91115.1"/>
    <property type="molecule type" value="Genomic_DNA"/>
</dbReference>
<evidence type="ECO:0000259" key="2">
    <source>
        <dbReference type="Pfam" id="PF01648"/>
    </source>
</evidence>
<dbReference type="Pfam" id="PF01648">
    <property type="entry name" value="ACPS"/>
    <property type="match status" value="1"/>
</dbReference>
<evidence type="ECO:0000313" key="3">
    <source>
        <dbReference type="EMBL" id="QTA91115.1"/>
    </source>
</evidence>
<gene>
    <name evidence="3" type="ORF">dnm_071800</name>
</gene>
<dbReference type="SUPFAM" id="SSF56214">
    <property type="entry name" value="4'-phosphopantetheinyl transferase"/>
    <property type="match status" value="1"/>
</dbReference>
<accession>A0A975BT12</accession>
<dbReference type="AlphaFoldDB" id="A0A975BT12"/>
<dbReference type="RefSeq" id="WP_207679026.1">
    <property type="nucleotide sequence ID" value="NZ_CP061800.1"/>
</dbReference>
<evidence type="ECO:0000256" key="1">
    <source>
        <dbReference type="ARBA" id="ARBA00022679"/>
    </source>
</evidence>
<reference evidence="3" key="1">
    <citation type="journal article" date="2021" name="Microb. Physiol.">
        <title>Proteogenomic Insights into the Physiology of Marine, Sulfate-Reducing, Filamentous Desulfonema limicola and Desulfonema magnum.</title>
        <authorList>
            <person name="Schnaars V."/>
            <person name="Wohlbrand L."/>
            <person name="Scheve S."/>
            <person name="Hinrichs C."/>
            <person name="Reinhardt R."/>
            <person name="Rabus R."/>
        </authorList>
    </citation>
    <scope>NUCLEOTIDE SEQUENCE</scope>
    <source>
        <strain evidence="3">4be13</strain>
    </source>
</reference>
<protein>
    <submittedName>
        <fullName evidence="3">4'-phosphopantetheinyl transferase domain-containing protein</fullName>
    </submittedName>
</protein>
<keyword evidence="4" id="KW-1185">Reference proteome</keyword>